<evidence type="ECO:0000313" key="2">
    <source>
        <dbReference type="EMBL" id="EFR31876.1"/>
    </source>
</evidence>
<protein>
    <submittedName>
        <fullName evidence="2">Acetyltransferase, GNAT family</fullName>
    </submittedName>
</protein>
<dbReference type="Pfam" id="PF13673">
    <property type="entry name" value="Acetyltransf_10"/>
    <property type="match status" value="1"/>
</dbReference>
<dbReference type="InterPro" id="IPR016181">
    <property type="entry name" value="Acyl_CoA_acyltransferase"/>
</dbReference>
<accession>E4KMI7</accession>
<dbReference type="AlphaFoldDB" id="E4KMI7"/>
<dbReference type="OrthoDB" id="9796171at2"/>
<dbReference type="Proteomes" id="UP000005990">
    <property type="component" value="Unassembled WGS sequence"/>
</dbReference>
<dbReference type="GO" id="GO:0016747">
    <property type="term" value="F:acyltransferase activity, transferring groups other than amino-acyl groups"/>
    <property type="evidence" value="ECO:0007669"/>
    <property type="project" value="InterPro"/>
</dbReference>
<dbReference type="RefSeq" id="WP_006417716.1">
    <property type="nucleotide sequence ID" value="NZ_AENN01000005.1"/>
</dbReference>
<proteinExistence type="predicted"/>
<dbReference type="EMBL" id="AENN01000005">
    <property type="protein sequence ID" value="EFR31876.1"/>
    <property type="molecule type" value="Genomic_DNA"/>
</dbReference>
<name>E4KMI7_9LACT</name>
<dbReference type="InterPro" id="IPR000182">
    <property type="entry name" value="GNAT_dom"/>
</dbReference>
<dbReference type="STRING" id="908337.HMPREF9257_0285"/>
<keyword evidence="2" id="KW-0808">Transferase</keyword>
<dbReference type="CDD" id="cd04301">
    <property type="entry name" value="NAT_SF"/>
    <property type="match status" value="1"/>
</dbReference>
<gene>
    <name evidence="2" type="ORF">HMPREF9257_0285</name>
</gene>
<comment type="caution">
    <text evidence="2">The sequence shown here is derived from an EMBL/GenBank/DDBJ whole genome shotgun (WGS) entry which is preliminary data.</text>
</comment>
<keyword evidence="3" id="KW-1185">Reference proteome</keyword>
<evidence type="ECO:0000259" key="1">
    <source>
        <dbReference type="PROSITE" id="PS51186"/>
    </source>
</evidence>
<feature type="domain" description="N-acetyltransferase" evidence="1">
    <location>
        <begin position="3"/>
        <end position="147"/>
    </location>
</feature>
<evidence type="ECO:0000313" key="3">
    <source>
        <dbReference type="Proteomes" id="UP000005990"/>
    </source>
</evidence>
<dbReference type="SUPFAM" id="SSF55729">
    <property type="entry name" value="Acyl-CoA N-acyltransferases (Nat)"/>
    <property type="match status" value="1"/>
</dbReference>
<reference evidence="2 3" key="1">
    <citation type="submission" date="2010-10" db="EMBL/GenBank/DDBJ databases">
        <authorList>
            <person name="Durkin A.S."/>
            <person name="Madupu R."/>
            <person name="Torralba M."/>
            <person name="Gillis M."/>
            <person name="Methe B."/>
            <person name="Sutton G."/>
            <person name="Nelson K.E."/>
        </authorList>
    </citation>
    <scope>NUCLEOTIDE SEQUENCE [LARGE SCALE GENOMIC DNA]</scope>
    <source>
        <strain evidence="2 3">ACS-139-V-Col8</strain>
    </source>
</reference>
<organism evidence="2 3">
    <name type="scientific">Eremococcus coleocola ACS-139-V-Col8</name>
    <dbReference type="NCBI Taxonomy" id="908337"/>
    <lineage>
        <taxon>Bacteria</taxon>
        <taxon>Bacillati</taxon>
        <taxon>Bacillota</taxon>
        <taxon>Bacilli</taxon>
        <taxon>Lactobacillales</taxon>
        <taxon>Aerococcaceae</taxon>
        <taxon>Eremococcus</taxon>
    </lineage>
</organism>
<dbReference type="eggNOG" id="COG2153">
    <property type="taxonomic scope" value="Bacteria"/>
</dbReference>
<sequence length="147" mass="16891">MKDNIRIVFAKGDQLFEPSRRIRQEVFVGEQEIPEDEEFDGLDGDDTYYVVAFDGLNPVATIRYVPEPGPDFRISRIATLKPYRNQGIAALCLAKMEDFAQSQAYHHFIIHSDLRALGFYKSQGYQECSDHYFEDGIECVTVDKTIK</sequence>
<dbReference type="PROSITE" id="PS51186">
    <property type="entry name" value="GNAT"/>
    <property type="match status" value="1"/>
</dbReference>
<dbReference type="Gene3D" id="3.40.630.30">
    <property type="match status" value="1"/>
</dbReference>